<accession>A0A4R6HQE4</accession>
<dbReference type="RefSeq" id="WP_133482790.1">
    <property type="nucleotide sequence ID" value="NZ_SNWH01000005.1"/>
</dbReference>
<dbReference type="InterPro" id="IPR029063">
    <property type="entry name" value="SAM-dependent_MTases_sf"/>
</dbReference>
<organism evidence="2 3">
    <name type="scientific">Halomonas ventosae</name>
    <dbReference type="NCBI Taxonomy" id="229007"/>
    <lineage>
        <taxon>Bacteria</taxon>
        <taxon>Pseudomonadati</taxon>
        <taxon>Pseudomonadota</taxon>
        <taxon>Gammaproteobacteria</taxon>
        <taxon>Oceanospirillales</taxon>
        <taxon>Halomonadaceae</taxon>
        <taxon>Halomonas</taxon>
    </lineage>
</organism>
<dbReference type="EMBL" id="SNWH01000005">
    <property type="protein sequence ID" value="TDO10656.1"/>
    <property type="molecule type" value="Genomic_DNA"/>
</dbReference>
<dbReference type="PANTHER" id="PTHR41244">
    <property type="entry name" value="RHAMNAN SYNTHESIS F"/>
    <property type="match status" value="1"/>
</dbReference>
<dbReference type="Pfam" id="PF08241">
    <property type="entry name" value="Methyltransf_11"/>
    <property type="match status" value="1"/>
</dbReference>
<proteinExistence type="predicted"/>
<comment type="caution">
    <text evidence="2">The sequence shown here is derived from an EMBL/GenBank/DDBJ whole genome shotgun (WGS) entry which is preliminary data.</text>
</comment>
<dbReference type="PANTHER" id="PTHR41244:SF1">
    <property type="entry name" value="GLYCOSYLTRANSFERASE"/>
    <property type="match status" value="1"/>
</dbReference>
<keyword evidence="3" id="KW-1185">Reference proteome</keyword>
<evidence type="ECO:0000313" key="2">
    <source>
        <dbReference type="EMBL" id="TDO10656.1"/>
    </source>
</evidence>
<dbReference type="InterPro" id="IPR007739">
    <property type="entry name" value="RgpF"/>
</dbReference>
<dbReference type="Proteomes" id="UP000295150">
    <property type="component" value="Unassembled WGS sequence"/>
</dbReference>
<feature type="domain" description="Methyltransferase type 11" evidence="1">
    <location>
        <begin position="45"/>
        <end position="138"/>
    </location>
</feature>
<dbReference type="CDD" id="cd11579">
    <property type="entry name" value="Glyco_tran_WbsX"/>
    <property type="match status" value="1"/>
</dbReference>
<protein>
    <submittedName>
        <fullName evidence="2">Lipopolysaccharide biosynthesis protein</fullName>
    </submittedName>
</protein>
<gene>
    <name evidence="2" type="ORF">DFO68_105181</name>
</gene>
<dbReference type="AlphaFoldDB" id="A0A4R6HQE4"/>
<sequence length="1112" mass="126022">MNEPTRTELPKTGERFLPQFEGDIVAEHYHRYLFARRYVADRRVLDIACGEGYGSHLLAGVAQHVIGVDIAADAVAHATQHYARDNLEYRQGDCAAIPLPDASVDVVVSFETIEHHDRHAAMLSEIKRVLRPHGLLIISSPDKREYSDVPGYANPYHVKELYRDEFEALLARHFARHAVVGQRVVYASAIIDSAAPELTTYDANDPEGRSGLPHPLYLLALASDGELPAGSSSLYLHGVEKSDAALEREATIQAREMELEQRGAAVAERDASIAMLEQQLKARVHAHAILASHAHAPTWLFKQLLRRLKRRLAEWRAGPSARYRIAASGLFDPAWYLSHNPDVQSRRLDPLDHFLHRGGFEGRDPSPHFNTLDWLCQHPWLIEQHQHPLLHYLDHQPAKAAEGASDQSRAPAAEGALFEQLFQDATQVAPTYVPLDDASLPEPPQIRAIAFYLPQFHPIPENDRWWGKGFTEWTNVSKAVPQFIGHYQPRQPGELGFYDLRLPQVQERQVELARQHGLAAFCFHYYWFSGRKRLLEAPIDQYVANPNIDFPFCLCWANENWTRRWDGQENDVLIEQKHQPQDDLEFIEDVAPLLADPRYLRVDGKPLLIVYRVDILPDARKTAETWRRYCREQGIGELHLVAAQSFGIGDPRPYGFDAAVEFPPHDTHARRIEERLEFINPDHQGQVYDYCSLVETQLAKPPVDYLRYRTVFPSWDNEARKPGRGFIFAAATPGRYQQWLAGACREANALPEAQRLVFINAWNEWAEGAYLEPDRRYGYAYLAATRNVMQRYCASALPALPAPGFPVPPELHNLKARHATAVVLHLYYTELWDEVTGYLANLEDAFDLYVTLPPDVETPIRDTILAWKPDAHLIPLPNHGRDILPFLRVMNAIAPLGYQQVCKVHAKRSVHRGDGDRWRQAFFGQLLGSRRQVAAILDAFARHPELGMVGPHGHWLEYRLYWGDHRGGPEGIRRLLDTLGVSLALEEVRFFAGSMFWCRPQAVAPLLEQLALDDFEEEAGQTDGTLAHALERVFAAVCQGAGMRVTDTQAPAAAEEPLPVHPYPFAHSRVPLGHAPAEEGALDAPRHRFKGWLMQRAQQARRRAGALKRRLS</sequence>
<dbReference type="GO" id="GO:0008757">
    <property type="term" value="F:S-adenosylmethionine-dependent methyltransferase activity"/>
    <property type="evidence" value="ECO:0007669"/>
    <property type="project" value="InterPro"/>
</dbReference>
<dbReference type="SUPFAM" id="SSF53335">
    <property type="entry name" value="S-adenosyl-L-methionine-dependent methyltransferases"/>
    <property type="match status" value="1"/>
</dbReference>
<dbReference type="Pfam" id="PF05045">
    <property type="entry name" value="RgpF"/>
    <property type="match status" value="1"/>
</dbReference>
<dbReference type="CDD" id="cd02440">
    <property type="entry name" value="AdoMet_MTases"/>
    <property type="match status" value="1"/>
</dbReference>
<evidence type="ECO:0000259" key="1">
    <source>
        <dbReference type="Pfam" id="PF08241"/>
    </source>
</evidence>
<dbReference type="Gene3D" id="3.40.50.150">
    <property type="entry name" value="Vaccinia Virus protein VP39"/>
    <property type="match status" value="1"/>
</dbReference>
<dbReference type="InterPro" id="IPR013216">
    <property type="entry name" value="Methyltransf_11"/>
</dbReference>
<name>A0A4R6HQE4_9GAMM</name>
<evidence type="ECO:0000313" key="3">
    <source>
        <dbReference type="Proteomes" id="UP000295150"/>
    </source>
</evidence>
<dbReference type="Gene3D" id="3.20.20.80">
    <property type="entry name" value="Glycosidases"/>
    <property type="match status" value="1"/>
</dbReference>
<dbReference type="Pfam" id="PF14307">
    <property type="entry name" value="Glyco_tran_WbsX"/>
    <property type="match status" value="1"/>
</dbReference>
<reference evidence="2 3" key="1">
    <citation type="submission" date="2019-03" db="EMBL/GenBank/DDBJ databases">
        <title>Freshwater and sediment microbial communities from various areas in North America, analyzing microbe dynamics in response to fracking.</title>
        <authorList>
            <person name="Lamendella R."/>
        </authorList>
    </citation>
    <scope>NUCLEOTIDE SEQUENCE [LARGE SCALE GENOMIC DNA]</scope>
    <source>
        <strain evidence="2 3">1_TX</strain>
    </source>
</reference>
<dbReference type="InterPro" id="IPR032719">
    <property type="entry name" value="WbsX"/>
</dbReference>
<dbReference type="OrthoDB" id="9816424at2"/>